<evidence type="ECO:0000313" key="2">
    <source>
        <dbReference type="Proteomes" id="UP000184444"/>
    </source>
</evidence>
<protein>
    <submittedName>
        <fullName evidence="1">Uncharacterized protein</fullName>
    </submittedName>
</protein>
<name>A0A1M7CXA6_9RHOB</name>
<dbReference type="STRING" id="53463.SAMN05444389_10112"/>
<accession>A0A1M7CXA6</accession>
<keyword evidence="2" id="KW-1185">Reference proteome</keyword>
<dbReference type="AlphaFoldDB" id="A0A1M7CXA6"/>
<dbReference type="RefSeq" id="WP_143159547.1">
    <property type="nucleotide sequence ID" value="NZ_FRCK01000001.1"/>
</dbReference>
<reference evidence="2" key="1">
    <citation type="submission" date="2016-11" db="EMBL/GenBank/DDBJ databases">
        <authorList>
            <person name="Varghese N."/>
            <person name="Submissions S."/>
        </authorList>
    </citation>
    <scope>NUCLEOTIDE SEQUENCE [LARGE SCALE GENOMIC DNA]</scope>
    <source>
        <strain evidence="2">DSM 6637</strain>
    </source>
</reference>
<proteinExistence type="predicted"/>
<sequence>MDSQGRELLDQLYSAFSERSNDLFDAVAQPGVLSEKDSFASRWTDLGDWLSLAKRLGAEKVLFVRGDPVAVFSDAQGASDEVALGELYRRAWCMTEPRCLFVALPQELRIYDLNTPPKRGGPPSDPWRVLSSAADVLKLTREIDEYGPDLQGLMEVGNSAPARADRRLIDDLRHVRSQLEATGLSMAEAHALIGRSILVRYLEDRGVLTQAYFDEVAGNNQTWQTALYSEGAIPVLGPPGKQRLYDRVLCDADFTHALFKKLSTDFNGDLFALG</sequence>
<gene>
    <name evidence="1" type="ORF">SAMN05444389_10112</name>
</gene>
<organism evidence="1 2">
    <name type="scientific">Paracoccus solventivorans</name>
    <dbReference type="NCBI Taxonomy" id="53463"/>
    <lineage>
        <taxon>Bacteria</taxon>
        <taxon>Pseudomonadati</taxon>
        <taxon>Pseudomonadota</taxon>
        <taxon>Alphaproteobacteria</taxon>
        <taxon>Rhodobacterales</taxon>
        <taxon>Paracoccaceae</taxon>
        <taxon>Paracoccus</taxon>
    </lineage>
</organism>
<dbReference type="Proteomes" id="UP000184444">
    <property type="component" value="Unassembled WGS sequence"/>
</dbReference>
<evidence type="ECO:0000313" key="1">
    <source>
        <dbReference type="EMBL" id="SHL71787.1"/>
    </source>
</evidence>
<dbReference type="EMBL" id="FRCK01000001">
    <property type="protein sequence ID" value="SHL71787.1"/>
    <property type="molecule type" value="Genomic_DNA"/>
</dbReference>